<name>A0A9N9BSE2_9GLOM</name>
<gene>
    <name evidence="3" type="ORF">ALEPTO_LOCUS6957</name>
</gene>
<sequence length="1115" mass="128355">MTIPAKRVPKVKFSEELKKEISKNGKEINFTIEEGKNGANLLVDFVIEEQLAEIRKQAIKEAGKLKKANQNKETNAVEVICTEIYHFYQGKVFAEKETKTTSYYLEFGGFQLNSRFLYQLAKLESLDNNYHSEYSLNRLIHTLAHEIAHCLLGDYSLDLFQLHGDFHDGLTTLLENYLWTTLEIQELDKLQKDARDLAVVDLINSLKKLKSGESLRFGNLGTFEKTQHKVRNSLPGKNHENSFNNQNPNSQNNSQTLNNSSPEQEPSLTAILANALTPLIPMFVSKITGQKFSVPTANVVPNDQGVIQQITPVLQNMINTQNLLLQEIIVLKKNDQSLLNSFQGLKLTHEKKQIDCGLVYRVDLDLSCFLPKLQELFEVDLKSVVIPLLVKLTRSMINKLEKAQELSCLTKEGEEDLKNLQEQETTGKLAGAAIGLAVGIFIERSGIIQNVFAQEKIYNLLTRSLPLPGLKLITHGYDYSAEHQKLTGLFLHKDVDYRTILVELEQKYYEEELPSKMYLAEEVKNTSGYYLCMGDNCHGKNITKIAHDCKSNAPSLNAKRVKKIKELAKAAKVIAIVRNYYVKMKGLTVELKKKNGHEQEQINQLKQEPIERKTLELENFITQQVNKVQEKTQKYNPVYQYNKQPTFNRVALMVIIIYLYYQQYQENNQSPLIIESPNTQKLRTELNYYQTLYEKRVKKDSETEVLHQQVQEHAKLLEQKIEDLGKQLINLARQKIKGKKEAEELLKNLEKKIKTTLQSEKNLLMKEKEEIIKELQEKVKELTTKQEELIKENERLKEEVNKSKLEKEVVVETEKKEEVELKMEPETIKFLDENYPKEERGNIIGLQLGLKKLKGHLDLRDEEDLKAGKLKLYEDKMNELAEGEISIQQLISTRDFLHEALHEAESKLEIAGTIQAFEGVDVFSPKETFRLAAREGLISNLKAKDYFSGGNFDFDGLSSDIGDLKNGLAGAKAQIENQSKELRGAMGDMKSQLQDQIKQQGAKFDEEIKNLDAKIAQANEENRKNLVEQKKELQKQMEEQKRQLENAIQSLADAQNKINQKVQEQIQELNERVERLEQKTLDNKRKIEEERLQREEEIRETHDRIKLTTTNLENL</sequence>
<feature type="coiled-coil region" evidence="1">
    <location>
        <begin position="707"/>
        <end position="822"/>
    </location>
</feature>
<comment type="caution">
    <text evidence="3">The sequence shown here is derived from an EMBL/GenBank/DDBJ whole genome shotgun (WGS) entry which is preliminary data.</text>
</comment>
<evidence type="ECO:0000313" key="4">
    <source>
        <dbReference type="Proteomes" id="UP000789508"/>
    </source>
</evidence>
<organism evidence="3 4">
    <name type="scientific">Ambispora leptoticha</name>
    <dbReference type="NCBI Taxonomy" id="144679"/>
    <lineage>
        <taxon>Eukaryota</taxon>
        <taxon>Fungi</taxon>
        <taxon>Fungi incertae sedis</taxon>
        <taxon>Mucoromycota</taxon>
        <taxon>Glomeromycotina</taxon>
        <taxon>Glomeromycetes</taxon>
        <taxon>Archaeosporales</taxon>
        <taxon>Ambisporaceae</taxon>
        <taxon>Ambispora</taxon>
    </lineage>
</organism>
<accession>A0A9N9BSE2</accession>
<dbReference type="Proteomes" id="UP000789508">
    <property type="component" value="Unassembled WGS sequence"/>
</dbReference>
<feature type="compositionally biased region" description="Low complexity" evidence="2">
    <location>
        <begin position="241"/>
        <end position="261"/>
    </location>
</feature>
<protein>
    <submittedName>
        <fullName evidence="3">13002_t:CDS:1</fullName>
    </submittedName>
</protein>
<feature type="region of interest" description="Disordered" evidence="2">
    <location>
        <begin position="1079"/>
        <end position="1100"/>
    </location>
</feature>
<dbReference type="EMBL" id="CAJVPS010002692">
    <property type="protein sequence ID" value="CAG8574249.1"/>
    <property type="molecule type" value="Genomic_DNA"/>
</dbReference>
<feature type="non-terminal residue" evidence="3">
    <location>
        <position position="1115"/>
    </location>
</feature>
<keyword evidence="4" id="KW-1185">Reference proteome</keyword>
<evidence type="ECO:0000313" key="3">
    <source>
        <dbReference type="EMBL" id="CAG8574249.1"/>
    </source>
</evidence>
<dbReference type="AlphaFoldDB" id="A0A9N9BSE2"/>
<dbReference type="PANTHER" id="PTHR45615">
    <property type="entry name" value="MYOSIN HEAVY CHAIN, NON-MUSCLE"/>
    <property type="match status" value="1"/>
</dbReference>
<evidence type="ECO:0000256" key="2">
    <source>
        <dbReference type="SAM" id="MobiDB-lite"/>
    </source>
</evidence>
<reference evidence="3" key="1">
    <citation type="submission" date="2021-06" db="EMBL/GenBank/DDBJ databases">
        <authorList>
            <person name="Kallberg Y."/>
            <person name="Tangrot J."/>
            <person name="Rosling A."/>
        </authorList>
    </citation>
    <scope>NUCLEOTIDE SEQUENCE</scope>
    <source>
        <strain evidence="3">FL130A</strain>
    </source>
</reference>
<keyword evidence="1" id="KW-0175">Coiled coil</keyword>
<feature type="region of interest" description="Disordered" evidence="2">
    <location>
        <begin position="232"/>
        <end position="264"/>
    </location>
</feature>
<dbReference type="PANTHER" id="PTHR45615:SF63">
    <property type="entry name" value="CHROMOSOME UNDETERMINED SCAFFOLD_10, WHOLE GENOME SHOTGUN SEQUENCE"/>
    <property type="match status" value="1"/>
</dbReference>
<evidence type="ECO:0000256" key="1">
    <source>
        <dbReference type="SAM" id="Coils"/>
    </source>
</evidence>
<proteinExistence type="predicted"/>